<dbReference type="RefSeq" id="WP_144278093.1">
    <property type="nucleotide sequence ID" value="NZ_CP041730.1"/>
</dbReference>
<evidence type="ECO:0000313" key="1">
    <source>
        <dbReference type="EMBL" id="QDQ26699.1"/>
    </source>
</evidence>
<proteinExistence type="predicted"/>
<dbReference type="OrthoDB" id="6157808at2"/>
<keyword evidence="2" id="KW-1185">Reference proteome</keyword>
<dbReference type="KEGG" id="cari:FNU76_10170"/>
<protein>
    <submittedName>
        <fullName evidence="1">Uncharacterized protein</fullName>
    </submittedName>
</protein>
<organism evidence="1 2">
    <name type="scientific">Chitinimonas arctica</name>
    <dbReference type="NCBI Taxonomy" id="2594795"/>
    <lineage>
        <taxon>Bacteria</taxon>
        <taxon>Pseudomonadati</taxon>
        <taxon>Pseudomonadota</taxon>
        <taxon>Betaproteobacteria</taxon>
        <taxon>Neisseriales</taxon>
        <taxon>Chitinibacteraceae</taxon>
        <taxon>Chitinimonas</taxon>
    </lineage>
</organism>
<accession>A0A516SEW2</accession>
<name>A0A516SEW2_9NEIS</name>
<gene>
    <name evidence="1" type="ORF">FNU76_10170</name>
</gene>
<dbReference type="EMBL" id="CP041730">
    <property type="protein sequence ID" value="QDQ26699.1"/>
    <property type="molecule type" value="Genomic_DNA"/>
</dbReference>
<dbReference type="Proteomes" id="UP000317550">
    <property type="component" value="Chromosome"/>
</dbReference>
<dbReference type="AlphaFoldDB" id="A0A516SEW2"/>
<evidence type="ECO:0000313" key="2">
    <source>
        <dbReference type="Proteomes" id="UP000317550"/>
    </source>
</evidence>
<reference evidence="2" key="1">
    <citation type="submission" date="2019-07" db="EMBL/GenBank/DDBJ databases">
        <title>Chitinimonas sp. nov., isolated from Ny-Alesund, arctica soil.</title>
        <authorList>
            <person name="Xu Q."/>
            <person name="Peng F."/>
        </authorList>
    </citation>
    <scope>NUCLEOTIDE SEQUENCE [LARGE SCALE GENOMIC DNA]</scope>
    <source>
        <strain evidence="2">R3-44</strain>
    </source>
</reference>
<sequence>MQNILLAYRHYFDTATVTGGSWQAGAPLANLKTRIFSEVARSTNALASNTLLDIDLGQVRPIALVSLVDHNLSEMAQWRVTAYSNAGYTHVVWQQDWQRVWPRLGLGAMDWEDPGYWSGLIPAERLDQYRALSIATPDRSRARYWRIEIDDTANPAGYVQLGRVYVSDGWQPEANLSYGRALGYESRSQIIEADDGTEFGRRRKPCRVVQGELAWLSKTEAYDRVLQIQREADVIGEVFYVEDAADPASLLQRAFPGRLRKLSAIEWPFFNTHRTGIEIKEII</sequence>